<dbReference type="SUPFAM" id="SSF52980">
    <property type="entry name" value="Restriction endonuclease-like"/>
    <property type="match status" value="1"/>
</dbReference>
<dbReference type="PANTHER" id="PTHR46609">
    <property type="entry name" value="EXONUCLEASE, PHAGE-TYPE/RECB, C-TERMINAL DOMAIN-CONTAINING PROTEIN"/>
    <property type="match status" value="1"/>
</dbReference>
<dbReference type="InParanoid" id="A0A1X7TM66"/>
<dbReference type="Gene3D" id="3.90.320.10">
    <property type="match status" value="1"/>
</dbReference>
<dbReference type="InterPro" id="IPR011335">
    <property type="entry name" value="Restrct_endonuc-II-like"/>
</dbReference>
<dbReference type="AlphaFoldDB" id="A0A1X7TM66"/>
<dbReference type="InterPro" id="IPR011604">
    <property type="entry name" value="PDDEXK-like_dom_sf"/>
</dbReference>
<accession>A0A1X7TM66</accession>
<evidence type="ECO:0000313" key="1">
    <source>
        <dbReference type="EnsemblMetazoa" id="Aqu2.1.15940_001"/>
    </source>
</evidence>
<sequence length="92" mass="10785">NHRETPQAASPGPTFFCELINSDVVLKQNHAYYHQVQVQLYVAADICKWCDFCVYTPQRISLQRILPNITWEKEHIEELEVFFSKNMLSAEL</sequence>
<dbReference type="GO" id="GO:0006281">
    <property type="term" value="P:DNA repair"/>
    <property type="evidence" value="ECO:0007669"/>
    <property type="project" value="UniProtKB-ARBA"/>
</dbReference>
<dbReference type="InterPro" id="IPR051703">
    <property type="entry name" value="NF-kappa-B_Signaling_Reg"/>
</dbReference>
<reference evidence="1" key="1">
    <citation type="submission" date="2017-05" db="UniProtKB">
        <authorList>
            <consortium name="EnsemblMetazoa"/>
        </authorList>
    </citation>
    <scope>IDENTIFICATION</scope>
</reference>
<protein>
    <submittedName>
        <fullName evidence="1">Uncharacterized protein</fullName>
    </submittedName>
</protein>
<proteinExistence type="predicted"/>
<dbReference type="PANTHER" id="PTHR46609:SF8">
    <property type="entry name" value="YQAJ VIRAL RECOMBINASE DOMAIN-CONTAINING PROTEIN"/>
    <property type="match status" value="1"/>
</dbReference>
<organism evidence="1">
    <name type="scientific">Amphimedon queenslandica</name>
    <name type="common">Sponge</name>
    <dbReference type="NCBI Taxonomy" id="400682"/>
    <lineage>
        <taxon>Eukaryota</taxon>
        <taxon>Metazoa</taxon>
        <taxon>Porifera</taxon>
        <taxon>Demospongiae</taxon>
        <taxon>Heteroscleromorpha</taxon>
        <taxon>Haplosclerida</taxon>
        <taxon>Niphatidae</taxon>
        <taxon>Amphimedon</taxon>
    </lineage>
</organism>
<name>A0A1X7TM66_AMPQE</name>
<dbReference type="EnsemblMetazoa" id="Aqu2.1.15940_001">
    <property type="protein sequence ID" value="Aqu2.1.15940_001"/>
    <property type="gene ID" value="Aqu2.1.15940"/>
</dbReference>